<name>A0AAF0Z5E4_9MICO</name>
<feature type="chain" id="PRO_5042118540" description="Gram-positive cocci surface proteins LPxTG domain-containing protein" evidence="2">
    <location>
        <begin position="23"/>
        <end position="441"/>
    </location>
</feature>
<feature type="compositionally biased region" description="Low complexity" evidence="1">
    <location>
        <begin position="108"/>
        <end position="121"/>
    </location>
</feature>
<feature type="compositionally biased region" description="Low complexity" evidence="1">
    <location>
        <begin position="332"/>
        <end position="350"/>
    </location>
</feature>
<feature type="compositionally biased region" description="Low complexity" evidence="1">
    <location>
        <begin position="51"/>
        <end position="74"/>
    </location>
</feature>
<feature type="region of interest" description="Disordered" evidence="1">
    <location>
        <begin position="279"/>
        <end position="403"/>
    </location>
</feature>
<evidence type="ECO:0000256" key="2">
    <source>
        <dbReference type="SAM" id="SignalP"/>
    </source>
</evidence>
<dbReference type="Proteomes" id="UP001304340">
    <property type="component" value="Chromosome"/>
</dbReference>
<dbReference type="EMBL" id="CP138359">
    <property type="protein sequence ID" value="WPF80676.1"/>
    <property type="molecule type" value="Genomic_DNA"/>
</dbReference>
<dbReference type="RefSeq" id="WP_319154428.1">
    <property type="nucleotide sequence ID" value="NZ_CP138359.1"/>
</dbReference>
<protein>
    <recommendedName>
        <fullName evidence="5">Gram-positive cocci surface proteins LPxTG domain-containing protein</fullName>
    </recommendedName>
</protein>
<dbReference type="KEGG" id="sbil:SANBI_001898"/>
<keyword evidence="2" id="KW-0732">Signal</keyword>
<organism evidence="3 4">
    <name type="scientific">Sanguibacter biliveldensis</name>
    <dbReference type="NCBI Taxonomy" id="3030830"/>
    <lineage>
        <taxon>Bacteria</taxon>
        <taxon>Bacillati</taxon>
        <taxon>Actinomycetota</taxon>
        <taxon>Actinomycetes</taxon>
        <taxon>Micrococcales</taxon>
        <taxon>Sanguibacteraceae</taxon>
        <taxon>Sanguibacter</taxon>
    </lineage>
</organism>
<proteinExistence type="predicted"/>
<evidence type="ECO:0000313" key="3">
    <source>
        <dbReference type="EMBL" id="WPF80676.1"/>
    </source>
</evidence>
<sequence>MTTPTVTAAALALLLATVPAAGQPLDADVPDPAPTTATDVVPITPAAPDDVTAVGVGSTASSTTDTGTPDASSPAVDEAPAEETETGSGPSTEVGVSGADVAEDTTEEGTGTETTPGAVVTDESTTTDEAVDDATGVASDLEELAGGDELAGSADPAEVVTAPVEPASESEDGEVAEQADVTPRLVVAPGYQEDGYDRPFWWAEDGLHFRDPIPANGYVNINVPGADNVSIDSHRELIGQTFIPWSYFNLQPGMCISWTESNGFNYHFGEDNSGRGGVDEKDWKFCVPGSTDPDEPVVPDPDEPDQPDVPDPDEPDVPDVPEDPDVPDQPDEPGTPSTPDTPDVPDQPQTPAEPVTPAGPDAPTEVPESTLPVVELPLSTAGESVPAGDTTTTAATEAETATPGALAVTGLGAGAKSLLAAAAALGIGGGLMALASKTKQR</sequence>
<feature type="region of interest" description="Disordered" evidence="1">
    <location>
        <begin position="25"/>
        <end position="133"/>
    </location>
</feature>
<dbReference type="AlphaFoldDB" id="A0AAF0Z5E4"/>
<keyword evidence="4" id="KW-1185">Reference proteome</keyword>
<evidence type="ECO:0000256" key="1">
    <source>
        <dbReference type="SAM" id="MobiDB-lite"/>
    </source>
</evidence>
<evidence type="ECO:0008006" key="5">
    <source>
        <dbReference type="Google" id="ProtNLM"/>
    </source>
</evidence>
<reference evidence="4" key="1">
    <citation type="submission" date="2023-11" db="EMBL/GenBank/DDBJ databases">
        <authorList>
            <person name="Helweg L.P."/>
            <person name="Kiel A."/>
            <person name="Hitz F."/>
            <person name="Ruckert-Reed C."/>
            <person name="Busche T."/>
            <person name="Kaltschmidt B."/>
            <person name="Kaltschmidt C."/>
        </authorList>
    </citation>
    <scope>NUCLEOTIDE SEQUENCE [LARGE SCALE GENOMIC DNA]</scope>
    <source>
        <strain evidence="4">4.1</strain>
    </source>
</reference>
<feature type="compositionally biased region" description="Low complexity" evidence="1">
    <location>
        <begin position="386"/>
        <end position="403"/>
    </location>
</feature>
<gene>
    <name evidence="3" type="ORF">SANBI_001898</name>
</gene>
<feature type="signal peptide" evidence="2">
    <location>
        <begin position="1"/>
        <end position="22"/>
    </location>
</feature>
<accession>A0AAF0Z5E4</accession>
<feature type="compositionally biased region" description="Acidic residues" evidence="1">
    <location>
        <begin position="292"/>
        <end position="331"/>
    </location>
</feature>
<evidence type="ECO:0000313" key="4">
    <source>
        <dbReference type="Proteomes" id="UP001304340"/>
    </source>
</evidence>